<dbReference type="PANTHER" id="PTHR34219:SF1">
    <property type="entry name" value="PEPSY DOMAIN-CONTAINING PROTEIN"/>
    <property type="match status" value="1"/>
</dbReference>
<dbReference type="InterPro" id="IPR005625">
    <property type="entry name" value="PepSY-ass_TM"/>
</dbReference>
<feature type="transmembrane region" description="Helical" evidence="1">
    <location>
        <begin position="427"/>
        <end position="456"/>
    </location>
</feature>
<evidence type="ECO:0000313" key="2">
    <source>
        <dbReference type="EMBL" id="PTE15540.1"/>
    </source>
</evidence>
<feature type="transmembrane region" description="Helical" evidence="1">
    <location>
        <begin position="29"/>
        <end position="54"/>
    </location>
</feature>
<gene>
    <name evidence="2" type="ORF">C5F44_03955</name>
</gene>
<name>A0A2T4JC97_FUSBL</name>
<keyword evidence="1" id="KW-1133">Transmembrane helix</keyword>
<feature type="transmembrane region" description="Helical" evidence="1">
    <location>
        <begin position="380"/>
        <end position="402"/>
    </location>
</feature>
<dbReference type="Proteomes" id="UP000241362">
    <property type="component" value="Unassembled WGS sequence"/>
</dbReference>
<feature type="transmembrane region" description="Helical" evidence="1">
    <location>
        <begin position="205"/>
        <end position="226"/>
    </location>
</feature>
<keyword evidence="1" id="KW-0812">Transmembrane</keyword>
<protein>
    <submittedName>
        <fullName evidence="2">PepSY domain-containing protein</fullName>
    </submittedName>
</protein>
<proteinExistence type="predicted"/>
<keyword evidence="1" id="KW-0472">Membrane</keyword>
<sequence>MTDTFRGAEAPAAAPAANKLYFAAWRWHFYAGLYVIPFLLMLAATGLIMLWIAFLSGIGDEKMTIAPGGTPLAVSALQAMAEAAVPGGAATQYVAPLGPDHVATFAVASDAGKTGVTLNPYTGEVLNTFPWRAGWYDFATDIHGTLLIGNTGDWLIEAAASLGLLLCVTGLYMHWPRNGTGWGKALTVQTGARGRALWKSLHATVGLWVSVVLIVFLISGLSWAGVWGTKFVQAWSTFPAEKWDNVPLSDKTHADMNHAPAKEVPWNLEQTPLPESGSLAGTAAIRGPVTIDSVTGFAQSLGFVNRYQVNLPGDGAGVWTISHDSMSNDGPNPAADRTIHIDQYTGNVLADVRYADYSAYAKAMAWGIAFHEGDLGLWNVALNTLFCLSVMFLGLSGIVMWWKRRPSGAARLAAPPMPAELPYAKGAILITLALSLAFPMLGLTLLAVIAVDLLVLTPIPALKRALS</sequence>
<organism evidence="2 3">
    <name type="scientific">Fuscovulum blasticum DSM 2131</name>
    <dbReference type="NCBI Taxonomy" id="1188250"/>
    <lineage>
        <taxon>Bacteria</taxon>
        <taxon>Pseudomonadati</taxon>
        <taxon>Pseudomonadota</taxon>
        <taxon>Alphaproteobacteria</taxon>
        <taxon>Rhodobacterales</taxon>
        <taxon>Paracoccaceae</taxon>
        <taxon>Pseudogemmobacter</taxon>
    </lineage>
</organism>
<dbReference type="AlphaFoldDB" id="A0A2T4JC97"/>
<reference evidence="2 3" key="1">
    <citation type="submission" date="2018-03" db="EMBL/GenBank/DDBJ databases">
        <title>Rhodobacter blasticus.</title>
        <authorList>
            <person name="Meyer T.E."/>
            <person name="Miller S."/>
            <person name="Lodha T."/>
            <person name="Gandham S."/>
            <person name="Chintalapati S."/>
            <person name="Chintalapati V.R."/>
        </authorList>
    </citation>
    <scope>NUCLEOTIDE SEQUENCE [LARGE SCALE GENOMIC DNA]</scope>
    <source>
        <strain evidence="2 3">DSM 2131</strain>
    </source>
</reference>
<accession>A0A2T4JC97</accession>
<dbReference type="Pfam" id="PF03929">
    <property type="entry name" value="PepSY_TM"/>
    <property type="match status" value="1"/>
</dbReference>
<dbReference type="EMBL" id="PZKE01000003">
    <property type="protein sequence ID" value="PTE15540.1"/>
    <property type="molecule type" value="Genomic_DNA"/>
</dbReference>
<comment type="caution">
    <text evidence="2">The sequence shown here is derived from an EMBL/GenBank/DDBJ whole genome shotgun (WGS) entry which is preliminary data.</text>
</comment>
<evidence type="ECO:0000313" key="3">
    <source>
        <dbReference type="Proteomes" id="UP000241362"/>
    </source>
</evidence>
<dbReference type="PANTHER" id="PTHR34219">
    <property type="entry name" value="IRON-REGULATED INNER MEMBRANE PROTEIN-RELATED"/>
    <property type="match status" value="1"/>
</dbReference>
<keyword evidence="3" id="KW-1185">Reference proteome</keyword>
<dbReference type="RefSeq" id="WP_107672217.1">
    <property type="nucleotide sequence ID" value="NZ_PZKE01000003.1"/>
</dbReference>
<feature type="transmembrane region" description="Helical" evidence="1">
    <location>
        <begin position="154"/>
        <end position="175"/>
    </location>
</feature>
<evidence type="ECO:0000256" key="1">
    <source>
        <dbReference type="SAM" id="Phobius"/>
    </source>
</evidence>